<dbReference type="EMBL" id="CCSB01000002">
    <property type="protein sequence ID" value="CDZ77614.1"/>
    <property type="molecule type" value="Genomic_DNA"/>
</dbReference>
<name>A0A078L0N9_9GAMM</name>
<dbReference type="STRING" id="1034943.BN59_01898"/>
<dbReference type="InterPro" id="IPR000182">
    <property type="entry name" value="GNAT_dom"/>
</dbReference>
<keyword evidence="5" id="KW-1185">Reference proteome</keyword>
<gene>
    <name evidence="4" type="ORF">BN59_01898</name>
</gene>
<dbReference type="CDD" id="cd04301">
    <property type="entry name" value="NAT_SF"/>
    <property type="match status" value="1"/>
</dbReference>
<dbReference type="AlphaFoldDB" id="A0A078L0N9"/>
<dbReference type="RefSeq" id="WP_043874120.1">
    <property type="nucleotide sequence ID" value="NZ_CCVW01000002.1"/>
</dbReference>
<dbReference type="Gene3D" id="3.40.630.30">
    <property type="match status" value="1"/>
</dbReference>
<keyword evidence="1 4" id="KW-0808">Transferase</keyword>
<evidence type="ECO:0000256" key="2">
    <source>
        <dbReference type="ARBA" id="ARBA00023315"/>
    </source>
</evidence>
<dbReference type="InterPro" id="IPR016181">
    <property type="entry name" value="Acyl_CoA_acyltransferase"/>
</dbReference>
<dbReference type="eggNOG" id="COG3153">
    <property type="taxonomic scope" value="Bacteria"/>
</dbReference>
<dbReference type="PROSITE" id="PS51186">
    <property type="entry name" value="GNAT"/>
    <property type="match status" value="1"/>
</dbReference>
<organism evidence="4 5">
    <name type="scientific">Legionella massiliensis</name>
    <dbReference type="NCBI Taxonomy" id="1034943"/>
    <lineage>
        <taxon>Bacteria</taxon>
        <taxon>Pseudomonadati</taxon>
        <taxon>Pseudomonadota</taxon>
        <taxon>Gammaproteobacteria</taxon>
        <taxon>Legionellales</taxon>
        <taxon>Legionellaceae</taxon>
        <taxon>Legionella</taxon>
    </lineage>
</organism>
<evidence type="ECO:0000256" key="1">
    <source>
        <dbReference type="ARBA" id="ARBA00022679"/>
    </source>
</evidence>
<dbReference type="SUPFAM" id="SSF55729">
    <property type="entry name" value="Acyl-CoA N-acyltransferases (Nat)"/>
    <property type="match status" value="1"/>
</dbReference>
<dbReference type="InterPro" id="IPR050832">
    <property type="entry name" value="Bact_Acetyltransf"/>
</dbReference>
<protein>
    <submittedName>
        <fullName evidence="4">Acetyltransferase</fullName>
    </submittedName>
</protein>
<evidence type="ECO:0000259" key="3">
    <source>
        <dbReference type="PROSITE" id="PS51186"/>
    </source>
</evidence>
<proteinExistence type="predicted"/>
<evidence type="ECO:0000313" key="5">
    <source>
        <dbReference type="Proteomes" id="UP000044071"/>
    </source>
</evidence>
<dbReference type="Pfam" id="PF00583">
    <property type="entry name" value="Acetyltransf_1"/>
    <property type="match status" value="1"/>
</dbReference>
<feature type="domain" description="N-acetyltransferase" evidence="3">
    <location>
        <begin position="2"/>
        <end position="156"/>
    </location>
</feature>
<dbReference type="PANTHER" id="PTHR43877">
    <property type="entry name" value="AMINOALKYLPHOSPHONATE N-ACETYLTRANSFERASE-RELATED-RELATED"/>
    <property type="match status" value="1"/>
</dbReference>
<keyword evidence="2" id="KW-0012">Acyltransferase</keyword>
<accession>A0A078L0N9</accession>
<evidence type="ECO:0000313" key="4">
    <source>
        <dbReference type="EMBL" id="CDZ77614.1"/>
    </source>
</evidence>
<dbReference type="Proteomes" id="UP000044071">
    <property type="component" value="Unassembled WGS sequence"/>
</dbReference>
<reference evidence="4 5" key="1">
    <citation type="submission" date="2014-06" db="EMBL/GenBank/DDBJ databases">
        <authorList>
            <person name="Urmite Genomes Urmite Genomes"/>
        </authorList>
    </citation>
    <scope>NUCLEOTIDE SEQUENCE [LARGE SCALE GENOMIC DNA]</scope>
</reference>
<dbReference type="OrthoDB" id="7678938at2"/>
<dbReference type="GO" id="GO:0016747">
    <property type="term" value="F:acyltransferase activity, transferring groups other than amino-acyl groups"/>
    <property type="evidence" value="ECO:0007669"/>
    <property type="project" value="InterPro"/>
</dbReference>
<sequence length="156" mass="17970">MIKIELLQQHQEAIPKLAQIWHEVLGQIWLPDISIERVEQRFTEHLHTENLPLTYVAFVDSKPVGMCSLRENDGIRADLKPWLGSLVVEPAYQGRGIAKLLIEATKEQARALGFEKLFLFAFDPTIPDYYGKQGWTKIAVDSFRDYPVTVMEIELF</sequence>